<evidence type="ECO:0000313" key="3">
    <source>
        <dbReference type="Proteomes" id="UP000004756"/>
    </source>
</evidence>
<keyword evidence="1" id="KW-0812">Transmembrane</keyword>
<keyword evidence="3" id="KW-1185">Reference proteome</keyword>
<name>C0D179_9FIRM</name>
<gene>
    <name evidence="2" type="ORF">CLOSTASPAR_03016</name>
</gene>
<keyword evidence="1" id="KW-1133">Transmembrane helix</keyword>
<reference evidence="2 3" key="1">
    <citation type="submission" date="2009-02" db="EMBL/GenBank/DDBJ databases">
        <title>Draft genome sequence of Clostridium asparagiforme (DSM 15981).</title>
        <authorList>
            <person name="Sudarsanam P."/>
            <person name="Ley R."/>
            <person name="Guruge J."/>
            <person name="Turnbaugh P.J."/>
            <person name="Mahowald M."/>
            <person name="Liep D."/>
            <person name="Gordon J."/>
        </authorList>
    </citation>
    <scope>NUCLEOTIDE SEQUENCE [LARGE SCALE GENOMIC DNA]</scope>
    <source>
        <strain evidence="2 3">DSM 15981</strain>
    </source>
</reference>
<keyword evidence="1" id="KW-0472">Membrane</keyword>
<evidence type="ECO:0000256" key="1">
    <source>
        <dbReference type="SAM" id="Phobius"/>
    </source>
</evidence>
<dbReference type="EMBL" id="ACCJ01000206">
    <property type="protein sequence ID" value="EEG54911.1"/>
    <property type="molecule type" value="Genomic_DNA"/>
</dbReference>
<feature type="transmembrane region" description="Helical" evidence="1">
    <location>
        <begin position="17"/>
        <end position="35"/>
    </location>
</feature>
<dbReference type="Proteomes" id="UP000004756">
    <property type="component" value="Unassembled WGS sequence"/>
</dbReference>
<dbReference type="HOGENOM" id="CLU_2988398_0_0_9"/>
<proteinExistence type="predicted"/>
<protein>
    <submittedName>
        <fullName evidence="2">Uncharacterized protein</fullName>
    </submittedName>
</protein>
<sequence>MNTPSFCVLRRKLHTDVAIVTSVIYTSGIFLHFLLKSIHKENVTNNRQNEGNVRRKT</sequence>
<accession>C0D179</accession>
<evidence type="ECO:0000313" key="2">
    <source>
        <dbReference type="EMBL" id="EEG54911.1"/>
    </source>
</evidence>
<organism evidence="2 3">
    <name type="scientific">[Clostridium] asparagiforme DSM 15981</name>
    <dbReference type="NCBI Taxonomy" id="518636"/>
    <lineage>
        <taxon>Bacteria</taxon>
        <taxon>Bacillati</taxon>
        <taxon>Bacillota</taxon>
        <taxon>Clostridia</taxon>
        <taxon>Lachnospirales</taxon>
        <taxon>Lachnospiraceae</taxon>
        <taxon>Enterocloster</taxon>
    </lineage>
</organism>
<comment type="caution">
    <text evidence="2">The sequence shown here is derived from an EMBL/GenBank/DDBJ whole genome shotgun (WGS) entry which is preliminary data.</text>
</comment>
<dbReference type="AlphaFoldDB" id="C0D179"/>